<evidence type="ECO:0000313" key="3">
    <source>
        <dbReference type="Proteomes" id="UP000516437"/>
    </source>
</evidence>
<comment type="caution">
    <text evidence="2">The sequence shown here is derived from an EMBL/GenBank/DDBJ whole genome shotgun (WGS) entry which is preliminary data.</text>
</comment>
<evidence type="ECO:0000256" key="1">
    <source>
        <dbReference type="SAM" id="MobiDB-lite"/>
    </source>
</evidence>
<feature type="region of interest" description="Disordered" evidence="1">
    <location>
        <begin position="55"/>
        <end position="100"/>
    </location>
</feature>
<sequence length="160" mass="16510">MCFGWFRRPQVAVEEFEPRECTVGTKDMPWGLPGHGGCQGTPWGCQGNAMGLSRPPSGRQGHAMGGVEGMSRAPRGHQGHGAMGCQGLGLSRPARGHQGRAMGGVEARMGVSRAPVGTKPTPLGVSRHAKGAVKGTPWAPSQSHGGVEARHGGCQGLVNS</sequence>
<name>A0A6A1VJA7_9ROSI</name>
<organism evidence="2 3">
    <name type="scientific">Morella rubra</name>
    <name type="common">Chinese bayberry</name>
    <dbReference type="NCBI Taxonomy" id="262757"/>
    <lineage>
        <taxon>Eukaryota</taxon>
        <taxon>Viridiplantae</taxon>
        <taxon>Streptophyta</taxon>
        <taxon>Embryophyta</taxon>
        <taxon>Tracheophyta</taxon>
        <taxon>Spermatophyta</taxon>
        <taxon>Magnoliopsida</taxon>
        <taxon>eudicotyledons</taxon>
        <taxon>Gunneridae</taxon>
        <taxon>Pentapetalae</taxon>
        <taxon>rosids</taxon>
        <taxon>fabids</taxon>
        <taxon>Fagales</taxon>
        <taxon>Myricaceae</taxon>
        <taxon>Morella</taxon>
    </lineage>
</organism>
<protein>
    <submittedName>
        <fullName evidence="2">Uncharacterized protein</fullName>
    </submittedName>
</protein>
<accession>A0A6A1VJA7</accession>
<dbReference type="EMBL" id="RXIC02000023">
    <property type="protein sequence ID" value="KAB1212989.1"/>
    <property type="molecule type" value="Genomic_DNA"/>
</dbReference>
<dbReference type="AlphaFoldDB" id="A0A6A1VJA7"/>
<reference evidence="2 3" key="1">
    <citation type="journal article" date="2019" name="Plant Biotechnol. J.">
        <title>The red bayberry genome and genetic basis of sex determination.</title>
        <authorList>
            <person name="Jia H.M."/>
            <person name="Jia H.J."/>
            <person name="Cai Q.L."/>
            <person name="Wang Y."/>
            <person name="Zhao H.B."/>
            <person name="Yang W.F."/>
            <person name="Wang G.Y."/>
            <person name="Li Y.H."/>
            <person name="Zhan D.L."/>
            <person name="Shen Y.T."/>
            <person name="Niu Q.F."/>
            <person name="Chang L."/>
            <person name="Qiu J."/>
            <person name="Zhao L."/>
            <person name="Xie H.B."/>
            <person name="Fu W.Y."/>
            <person name="Jin J."/>
            <person name="Li X.W."/>
            <person name="Jiao Y."/>
            <person name="Zhou C.C."/>
            <person name="Tu T."/>
            <person name="Chai C.Y."/>
            <person name="Gao J.L."/>
            <person name="Fan L.J."/>
            <person name="van de Weg E."/>
            <person name="Wang J.Y."/>
            <person name="Gao Z.S."/>
        </authorList>
    </citation>
    <scope>NUCLEOTIDE SEQUENCE [LARGE SCALE GENOMIC DNA]</scope>
    <source>
        <tissue evidence="2">Leaves</tissue>
    </source>
</reference>
<feature type="region of interest" description="Disordered" evidence="1">
    <location>
        <begin position="113"/>
        <end position="160"/>
    </location>
</feature>
<dbReference type="Proteomes" id="UP000516437">
    <property type="component" value="Chromosome 5"/>
</dbReference>
<gene>
    <name evidence="2" type="ORF">CJ030_MR5G025800</name>
</gene>
<proteinExistence type="predicted"/>
<evidence type="ECO:0000313" key="2">
    <source>
        <dbReference type="EMBL" id="KAB1212989.1"/>
    </source>
</evidence>
<keyword evidence="3" id="KW-1185">Reference proteome</keyword>